<evidence type="ECO:0000313" key="2">
    <source>
        <dbReference type="Proteomes" id="UP000422221"/>
    </source>
</evidence>
<protein>
    <submittedName>
        <fullName evidence="1">DUF4738 domain-containing protein</fullName>
    </submittedName>
</protein>
<dbReference type="EMBL" id="VWMK01000006">
    <property type="protein sequence ID" value="KAA3766714.1"/>
    <property type="molecule type" value="Genomic_DNA"/>
</dbReference>
<sequence length="265" mass="30419">MIKFITTSLLTILLIACNNTKKQNSLEQSENVKAKELMQGIWIDDESDIPLLFIKGDTIYYANSQSTPVYFKIIKDTLYTFGNELARYQIDKQTEYSFSFHSLADNIVKLHKSEDPNDSLAFSGKPVEIIPIYTEVTQKDSVVFYNGIRYRAYVYINPSKIKVIKTTYSEEGISMDNIYYDNIMHICIYEGRKCLFSSDITKQMLENVISTDFLQQSILSEMNFKNVDRKGFHYQATVCIPESSVCNIADLSVSFDGKLTIYTAK</sequence>
<organism evidence="1 2">
    <name type="scientific">Bacteroides salyersiae</name>
    <dbReference type="NCBI Taxonomy" id="291644"/>
    <lineage>
        <taxon>Bacteria</taxon>
        <taxon>Pseudomonadati</taxon>
        <taxon>Bacteroidota</taxon>
        <taxon>Bacteroidia</taxon>
        <taxon>Bacteroidales</taxon>
        <taxon>Bacteroidaceae</taxon>
        <taxon>Bacteroides</taxon>
    </lineage>
</organism>
<dbReference type="Pfam" id="PF15889">
    <property type="entry name" value="DUF4738"/>
    <property type="match status" value="1"/>
</dbReference>
<reference evidence="1 2" key="1">
    <citation type="journal article" date="2019" name="Nat. Med.">
        <title>A library of human gut bacterial isolates paired with longitudinal multiomics data enables mechanistic microbiome research.</title>
        <authorList>
            <person name="Poyet M."/>
            <person name="Groussin M."/>
            <person name="Gibbons S.M."/>
            <person name="Avila-Pacheco J."/>
            <person name="Jiang X."/>
            <person name="Kearney S.M."/>
            <person name="Perrotta A.R."/>
            <person name="Berdy B."/>
            <person name="Zhao S."/>
            <person name="Lieberman T.D."/>
            <person name="Swanson P.K."/>
            <person name="Smith M."/>
            <person name="Roesemann S."/>
            <person name="Alexander J.E."/>
            <person name="Rich S.A."/>
            <person name="Livny J."/>
            <person name="Vlamakis H."/>
            <person name="Clish C."/>
            <person name="Bullock K."/>
            <person name="Deik A."/>
            <person name="Scott J."/>
            <person name="Pierce K.A."/>
            <person name="Xavier R.J."/>
            <person name="Alm E.J."/>
        </authorList>
    </citation>
    <scope>NUCLEOTIDE SEQUENCE [LARGE SCALE GENOMIC DNA]</scope>
    <source>
        <strain evidence="1 2">BIOML-A10</strain>
    </source>
</reference>
<dbReference type="Proteomes" id="UP000422221">
    <property type="component" value="Unassembled WGS sequence"/>
</dbReference>
<proteinExistence type="predicted"/>
<dbReference type="PROSITE" id="PS51257">
    <property type="entry name" value="PROKAR_LIPOPROTEIN"/>
    <property type="match status" value="1"/>
</dbReference>
<comment type="caution">
    <text evidence="1">The sequence shown here is derived from an EMBL/GenBank/DDBJ whole genome shotgun (WGS) entry which is preliminary data.</text>
</comment>
<dbReference type="GeneID" id="93117325"/>
<dbReference type="InterPro" id="IPR031762">
    <property type="entry name" value="DUF4738"/>
</dbReference>
<name>A0A7J4XKI3_9BACE</name>
<accession>A0A7J4XKI3</accession>
<evidence type="ECO:0000313" key="1">
    <source>
        <dbReference type="EMBL" id="KAA3766714.1"/>
    </source>
</evidence>
<dbReference type="AlphaFoldDB" id="A0A7J4XKI3"/>
<dbReference type="Gene3D" id="2.40.128.510">
    <property type="entry name" value="Protein of unknown function DUF4738"/>
    <property type="match status" value="1"/>
</dbReference>
<gene>
    <name evidence="1" type="ORF">F3F73_07510</name>
</gene>
<dbReference type="RefSeq" id="WP_005931798.1">
    <property type="nucleotide sequence ID" value="NZ_CABKSE010000002.1"/>
</dbReference>